<evidence type="ECO:0000313" key="4">
    <source>
        <dbReference type="EMBL" id="AGU27161.1"/>
    </source>
</evidence>
<feature type="chain" id="PRO_5004595803" evidence="2">
    <location>
        <begin position="17"/>
        <end position="284"/>
    </location>
</feature>
<organism evidence="4">
    <name type="scientific">Antheraea pernyi</name>
    <name type="common">Chinese oak silk moth</name>
    <name type="synonym">Bombyx pernyi</name>
    <dbReference type="NCBI Taxonomy" id="7119"/>
    <lineage>
        <taxon>Eukaryota</taxon>
        <taxon>Metazoa</taxon>
        <taxon>Ecdysozoa</taxon>
        <taxon>Arthropoda</taxon>
        <taxon>Hexapoda</taxon>
        <taxon>Insecta</taxon>
        <taxon>Pterygota</taxon>
        <taxon>Neoptera</taxon>
        <taxon>Endopterygota</taxon>
        <taxon>Lepidoptera</taxon>
        <taxon>Glossata</taxon>
        <taxon>Ditrysia</taxon>
        <taxon>Bombycoidea</taxon>
        <taxon>Saturniidae</taxon>
        <taxon>Saturniinae</taxon>
        <taxon>Saturniini</taxon>
        <taxon>Antheraea</taxon>
    </lineage>
</organism>
<evidence type="ECO:0000259" key="3">
    <source>
        <dbReference type="PROSITE" id="PS50240"/>
    </source>
</evidence>
<dbReference type="InterPro" id="IPR001254">
    <property type="entry name" value="Trypsin_dom"/>
</dbReference>
<dbReference type="CDD" id="cd00190">
    <property type="entry name" value="Tryp_SPc"/>
    <property type="match status" value="1"/>
</dbReference>
<keyword evidence="4" id="KW-0378">Hydrolase</keyword>
<feature type="signal peptide" evidence="2">
    <location>
        <begin position="1"/>
        <end position="16"/>
    </location>
</feature>
<dbReference type="AlphaFoldDB" id="T1WJA5"/>
<dbReference type="SMART" id="SM00020">
    <property type="entry name" value="Tryp_SPc"/>
    <property type="match status" value="1"/>
</dbReference>
<dbReference type="GO" id="GO:0004252">
    <property type="term" value="F:serine-type endopeptidase activity"/>
    <property type="evidence" value="ECO:0007669"/>
    <property type="project" value="InterPro"/>
</dbReference>
<accession>T1WJA5</accession>
<dbReference type="Gene3D" id="2.40.10.10">
    <property type="entry name" value="Trypsin-like serine proteases"/>
    <property type="match status" value="2"/>
</dbReference>
<reference evidence="4" key="1">
    <citation type="submission" date="2013-05" db="EMBL/GenBank/DDBJ databases">
        <title>cDNA cloning and sequence analysis of serine protease in Antheraea pernyi.</title>
        <authorList>
            <person name="Wang X.H."/>
            <person name="Jiang Y.R."/>
            <person name="Wang Y."/>
            <person name="Zhong L."/>
            <person name="Qin L."/>
        </authorList>
    </citation>
    <scope>NUCLEOTIDE SEQUENCE</scope>
</reference>
<keyword evidence="4" id="KW-0645">Protease</keyword>
<evidence type="ECO:0000256" key="1">
    <source>
        <dbReference type="ARBA" id="ARBA00023157"/>
    </source>
</evidence>
<dbReference type="InterPro" id="IPR043504">
    <property type="entry name" value="Peptidase_S1_PA_chymotrypsin"/>
</dbReference>
<keyword evidence="1" id="KW-1015">Disulfide bond</keyword>
<sequence>MKSFVLFVAFVSAVLAFEEPLRFYHETAGIREAARIKQAEEALDFDGGRITGGSAAALGAHPHMGGLVITLTSGATSVCGSSLLSNTRLATAAHCWWDGRNQARQFTVVLGSIRLFTGGVRINTSNVQMHGSWNPSTIQNDVAIIVIGWVGYTNAINRINLPLGTLANNLFVGTTATAAGFGRTGDNVGIGNNQFLSHVNLPVITNAVCAQTFGNVIASTLCVSGANGRSTCPGDSGGPLAVTSGGQRVLIGITSFGSARGCQLGFPAAFVRVTSFNAWIQARI</sequence>
<dbReference type="PROSITE" id="PS00135">
    <property type="entry name" value="TRYPSIN_SER"/>
    <property type="match status" value="1"/>
</dbReference>
<protein>
    <submittedName>
        <fullName evidence="4">Serine protease 13</fullName>
    </submittedName>
</protein>
<dbReference type="GO" id="GO:0006508">
    <property type="term" value="P:proteolysis"/>
    <property type="evidence" value="ECO:0007669"/>
    <property type="project" value="UniProtKB-KW"/>
</dbReference>
<dbReference type="SUPFAM" id="SSF50494">
    <property type="entry name" value="Trypsin-like serine proteases"/>
    <property type="match status" value="1"/>
</dbReference>
<dbReference type="Pfam" id="PF00089">
    <property type="entry name" value="Trypsin"/>
    <property type="match status" value="1"/>
</dbReference>
<name>T1WJA5_ANTPE</name>
<dbReference type="InterPro" id="IPR001314">
    <property type="entry name" value="Peptidase_S1A"/>
</dbReference>
<dbReference type="InterPro" id="IPR051333">
    <property type="entry name" value="CLIP_Serine_Protease"/>
</dbReference>
<dbReference type="PANTHER" id="PTHR24260:SF134">
    <property type="entry name" value="AT07769P-RELATED"/>
    <property type="match status" value="1"/>
</dbReference>
<dbReference type="InterPro" id="IPR009003">
    <property type="entry name" value="Peptidase_S1_PA"/>
</dbReference>
<evidence type="ECO:0000256" key="2">
    <source>
        <dbReference type="SAM" id="SignalP"/>
    </source>
</evidence>
<dbReference type="PANTHER" id="PTHR24260">
    <property type="match status" value="1"/>
</dbReference>
<dbReference type="InterPro" id="IPR033116">
    <property type="entry name" value="TRYPSIN_SER"/>
</dbReference>
<dbReference type="EMBL" id="KF039687">
    <property type="protein sequence ID" value="AGU27161.1"/>
    <property type="molecule type" value="mRNA"/>
</dbReference>
<dbReference type="PRINTS" id="PR00722">
    <property type="entry name" value="CHYMOTRYPSIN"/>
</dbReference>
<keyword evidence="2" id="KW-0732">Signal</keyword>
<proteinExistence type="evidence at transcript level"/>
<dbReference type="PROSITE" id="PS50240">
    <property type="entry name" value="TRYPSIN_DOM"/>
    <property type="match status" value="1"/>
</dbReference>
<feature type="domain" description="Peptidase S1" evidence="3">
    <location>
        <begin position="50"/>
        <end position="284"/>
    </location>
</feature>